<gene>
    <name evidence="4" type="ORF">llap_21717</name>
</gene>
<dbReference type="Proteomes" id="UP000233556">
    <property type="component" value="Unassembled WGS sequence"/>
</dbReference>
<dbReference type="SUPFAM" id="SSF50156">
    <property type="entry name" value="PDZ domain-like"/>
    <property type="match status" value="1"/>
</dbReference>
<keyword evidence="2" id="KW-0539">Nucleus</keyword>
<reference evidence="5" key="1">
    <citation type="submission" date="2017-11" db="EMBL/GenBank/DDBJ databases">
        <authorList>
            <person name="Lima N.C."/>
            <person name="Parody-Merino A.M."/>
            <person name="Battley P.F."/>
            <person name="Fidler A.E."/>
            <person name="Prosdocimi F."/>
        </authorList>
    </citation>
    <scope>NUCLEOTIDE SEQUENCE [LARGE SCALE GENOMIC DNA]</scope>
</reference>
<proteinExistence type="predicted"/>
<evidence type="ECO:0000256" key="3">
    <source>
        <dbReference type="SAM" id="MobiDB-lite"/>
    </source>
</evidence>
<dbReference type="EMBL" id="KZ523247">
    <property type="protein sequence ID" value="PKU27979.1"/>
    <property type="molecule type" value="Genomic_DNA"/>
</dbReference>
<reference evidence="5" key="2">
    <citation type="submission" date="2017-12" db="EMBL/GenBank/DDBJ databases">
        <title>Genome sequence of the Bar-tailed Godwit (Limosa lapponica baueri).</title>
        <authorList>
            <person name="Lima N.C.B."/>
            <person name="Parody-Merino A.M."/>
            <person name="Battley P.F."/>
            <person name="Fidler A.E."/>
            <person name="Prosdocimi F."/>
        </authorList>
    </citation>
    <scope>NUCLEOTIDE SEQUENCE [LARGE SCALE GENOMIC DNA]</scope>
</reference>
<evidence type="ECO:0000313" key="4">
    <source>
        <dbReference type="EMBL" id="PKU27979.1"/>
    </source>
</evidence>
<dbReference type="GO" id="GO:0005634">
    <property type="term" value="C:nucleus"/>
    <property type="evidence" value="ECO:0007669"/>
    <property type="project" value="UniProtKB-SubCell"/>
</dbReference>
<dbReference type="InterPro" id="IPR052082">
    <property type="entry name" value="Myelin_sheath_structural"/>
</dbReference>
<protein>
    <submittedName>
        <fullName evidence="4">Uncharacterized protein</fullName>
    </submittedName>
</protein>
<feature type="region of interest" description="Disordered" evidence="3">
    <location>
        <begin position="367"/>
        <end position="393"/>
    </location>
</feature>
<sequence length="517" mass="53973">MAVSSSIMFSFSLPQMEKEEETREILLPNWQGSGSHGITIDQTDDGVFVKRVQQNSPAAKMGVVKEEGLLWFQSGDDEEYRRIYTTKIKPRLKSEEVLEGEAGGTQSRTITVTRKVTAYTVDVSSHDGAGDLQVLGPEFKILIPSQETTHIMETGVEGDVGMKMGPGGSSRGPDWSVDLRGPRVDSSSAQKLDVHLGEVPSGKVGITASGPPTVGLDLRTRMDPQLPQSHVPGGETGKSVTVEMAGGDVFGASSLGLPRIETNGQMGNLEVGFHLKGPGLEGKGHVSGTDGHVGGTPSHLDGSTPRLQGGLKGPGVEVSSPAMETPPLDVGKINFPVLKMPKFGFPMAGSGPEAPAPQVGAHLPVPKPQSPCPDVTSSSSIHVPASDVSAPSVKGPKVDVGLKGAAPQLEVPRVGIKGPAVDLPPSEVEIPGGKGILKMPHMNFPKFTASDSRGEGPGVEMALPKGQVGPVVADVGLPEVATKGEWKGPTFKKVETPHISLSDVNLKLKGPQVQEVA</sequence>
<evidence type="ECO:0000256" key="1">
    <source>
        <dbReference type="ARBA" id="ARBA00004123"/>
    </source>
</evidence>
<dbReference type="OrthoDB" id="447516at2759"/>
<dbReference type="GO" id="GO:0043034">
    <property type="term" value="C:costamere"/>
    <property type="evidence" value="ECO:0007669"/>
    <property type="project" value="TreeGrafter"/>
</dbReference>
<dbReference type="InterPro" id="IPR036034">
    <property type="entry name" value="PDZ_sf"/>
</dbReference>
<accession>A0A2I0T2F3</accession>
<keyword evidence="5" id="KW-1185">Reference proteome</keyword>
<name>A0A2I0T2F3_LIMLA</name>
<dbReference type="Gene3D" id="2.30.42.10">
    <property type="match status" value="1"/>
</dbReference>
<dbReference type="PANTHER" id="PTHR23348">
    <property type="entry name" value="PERIAXIN/AHNAK"/>
    <property type="match status" value="1"/>
</dbReference>
<dbReference type="GO" id="GO:0043484">
    <property type="term" value="P:regulation of RNA splicing"/>
    <property type="evidence" value="ECO:0007669"/>
    <property type="project" value="TreeGrafter"/>
</dbReference>
<dbReference type="PANTHER" id="PTHR23348:SF37">
    <property type="entry name" value="PROTEIN AHNAK2"/>
    <property type="match status" value="1"/>
</dbReference>
<dbReference type="AlphaFoldDB" id="A0A2I0T2F3"/>
<evidence type="ECO:0000313" key="5">
    <source>
        <dbReference type="Proteomes" id="UP000233556"/>
    </source>
</evidence>
<organism evidence="4 5">
    <name type="scientific">Limosa lapponica baueri</name>
    <dbReference type="NCBI Taxonomy" id="1758121"/>
    <lineage>
        <taxon>Eukaryota</taxon>
        <taxon>Metazoa</taxon>
        <taxon>Chordata</taxon>
        <taxon>Craniata</taxon>
        <taxon>Vertebrata</taxon>
        <taxon>Euteleostomi</taxon>
        <taxon>Archelosauria</taxon>
        <taxon>Archosauria</taxon>
        <taxon>Dinosauria</taxon>
        <taxon>Saurischia</taxon>
        <taxon>Theropoda</taxon>
        <taxon>Coelurosauria</taxon>
        <taxon>Aves</taxon>
        <taxon>Neognathae</taxon>
        <taxon>Neoaves</taxon>
        <taxon>Charadriiformes</taxon>
        <taxon>Scolopacidae</taxon>
        <taxon>Limosa</taxon>
    </lineage>
</organism>
<evidence type="ECO:0000256" key="2">
    <source>
        <dbReference type="ARBA" id="ARBA00023242"/>
    </source>
</evidence>
<comment type="subcellular location">
    <subcellularLocation>
        <location evidence="1">Nucleus</location>
    </subcellularLocation>
</comment>